<keyword evidence="1" id="KW-0732">Signal</keyword>
<dbReference type="InterPro" id="IPR045829">
    <property type="entry name" value="PKD_6"/>
</dbReference>
<feature type="signal peptide" evidence="1">
    <location>
        <begin position="1"/>
        <end position="22"/>
    </location>
</feature>
<feature type="domain" description="PKD-like" evidence="2">
    <location>
        <begin position="421"/>
        <end position="503"/>
    </location>
</feature>
<dbReference type="RefSeq" id="WP_114753893.1">
    <property type="nucleotide sequence ID" value="NZ_QQBA01000004.1"/>
</dbReference>
<dbReference type="Pfam" id="PF19408">
    <property type="entry name" value="PKD_6"/>
    <property type="match status" value="1"/>
</dbReference>
<name>A0A562PXS5_9FLAO</name>
<gene>
    <name evidence="3" type="ORF">DFR66_104210</name>
    <name evidence="4" type="ORF">IQ02_01203</name>
</gene>
<comment type="caution">
    <text evidence="4">The sequence shown here is derived from an EMBL/GenBank/DDBJ whole genome shotgun (WGS) entry which is preliminary data.</text>
</comment>
<evidence type="ECO:0000313" key="6">
    <source>
        <dbReference type="Proteomes" id="UP000321392"/>
    </source>
</evidence>
<accession>A0A562PXS5</accession>
<dbReference type="OrthoDB" id="1652165at2"/>
<evidence type="ECO:0000313" key="4">
    <source>
        <dbReference type="EMBL" id="TWI49214.1"/>
    </source>
</evidence>
<reference evidence="4 6" key="1">
    <citation type="journal article" date="2015" name="Stand. Genomic Sci.">
        <title>Genomic Encyclopedia of Bacterial and Archaeal Type Strains, Phase III: the genomes of soil and plant-associated and newly described type strains.</title>
        <authorList>
            <person name="Whitman W.B."/>
            <person name="Woyke T."/>
            <person name="Klenk H.P."/>
            <person name="Zhou Y."/>
            <person name="Lilburn T.G."/>
            <person name="Beck B.J."/>
            <person name="De Vos P."/>
            <person name="Vandamme P."/>
            <person name="Eisen J.A."/>
            <person name="Garrity G."/>
            <person name="Hugenholtz P."/>
            <person name="Kyrpides N.C."/>
        </authorList>
    </citation>
    <scope>NUCLEOTIDE SEQUENCE [LARGE SCALE GENOMIC DNA]</scope>
    <source>
        <strain evidence="4 6">CGMCC 1.5380</strain>
    </source>
</reference>
<dbReference type="EMBL" id="VLKX01000004">
    <property type="protein sequence ID" value="TWI49214.1"/>
    <property type="molecule type" value="Genomic_DNA"/>
</dbReference>
<dbReference type="Proteomes" id="UP000254518">
    <property type="component" value="Unassembled WGS sequence"/>
</dbReference>
<sequence>MNKKILLSITCLLCALSTYSQCAYTGTPLTSVNTTPYTFSSLCIGTPINSGNVRAGQYALVNVLQGFRYRFSVGNLFSDNENLTILNAIDDSNFGVAGFASGTNGASIMDWVSPITGQIKVLVSRGACVNNNTVNTAGPIIMFEVARGNATDDQTAMGVNQWVGHVYGYSGGVSPGGTSPNHLSTSTVPFITANYEGFITVPSETINTTFGGGAVCLPITRNGAAGTTVYTDTFAVRYRMRSTRPAGCYILNVNGDDGVRVYVDGVLVFNRWVDQGNTTYCNNLINLTGNSVIVLDYYENAGGNRVGFSLAPFDGSGNAITSSADVGVCSNTPSTITATNLISCNVNTNTVYQWQSSLDNITFTNISGATNRDYTAPAVVVTTTDANNVRYFRRVFKPNALTAVACEFFSNVVTVTTSGAPPALPGTITGDLSQCISSTARYSIAPVPNAVSYNWTTTGLGWTITPDANGLSVTVAFIAGATSGNLQVTATNGCNTSAPRVATVTISTVVNTWNGSVWSTGLTPTSTPKQRIVFAGNFNQNVDLVACSCLVTGSAAVTINENRTLLVTNEVEVVGGAVLTFENNASLVQENNNASNLGNIVYKRRTNLIDKFDYTYWSSPVFNQRLLDVSPETLFDKFFSFNASTDTWQQESTSNSMDVGKGYIIRGPQFFPAPNPPSGIHEAIFVGRPNNGIIGIAIPFISSDTSNLIGNPYPSAIDADLFLAANNLILDGTLYFWTHNSPPSNAIPGDATYNYTSDDYASYNGVGGVATLPAFLGGVTPSGKIATGQAFFATGIAAGTAVFNNGMRVSGGPLGQNNSQFFKTNNTKSKGTNSVEKHRIWLNLTNTQGAFKQMLVGYVTNATNGFDKAYDGQSFDGNEFIDFYSINDDKNLTIQGRALPFDKNDEVALGYSSTIEGAFSISIDQVDGILISEDVFIEDKMTNAIKNLKEGAYNFSTKAGSFNDRFVLRYKDKTLGTGEFETADNNIIISVKNKQIKIDSQKETIDKVLIFDLLGKQIFRKLSVENNEHIISNLPSSEQVLIVKVVLQNGQTVSKKIIF</sequence>
<dbReference type="EMBL" id="QQBA01000004">
    <property type="protein sequence ID" value="RDI56644.1"/>
    <property type="molecule type" value="Genomic_DNA"/>
</dbReference>
<dbReference type="AlphaFoldDB" id="A0A562PXS5"/>
<dbReference type="SUPFAM" id="SSF56988">
    <property type="entry name" value="Anthrax protective antigen"/>
    <property type="match status" value="1"/>
</dbReference>
<evidence type="ECO:0000313" key="3">
    <source>
        <dbReference type="EMBL" id="RDI56644.1"/>
    </source>
</evidence>
<evidence type="ECO:0000313" key="5">
    <source>
        <dbReference type="Proteomes" id="UP000254518"/>
    </source>
</evidence>
<evidence type="ECO:0000259" key="2">
    <source>
        <dbReference type="Pfam" id="PF19408"/>
    </source>
</evidence>
<organism evidence="4 6">
    <name type="scientific">Flavobacterium glaciei</name>
    <dbReference type="NCBI Taxonomy" id="386300"/>
    <lineage>
        <taxon>Bacteria</taxon>
        <taxon>Pseudomonadati</taxon>
        <taxon>Bacteroidota</taxon>
        <taxon>Flavobacteriia</taxon>
        <taxon>Flavobacteriales</taxon>
        <taxon>Flavobacteriaceae</taxon>
        <taxon>Flavobacterium</taxon>
    </lineage>
</organism>
<proteinExistence type="predicted"/>
<protein>
    <recommendedName>
        <fullName evidence="2">PKD-like domain-containing protein</fullName>
    </recommendedName>
</protein>
<reference evidence="3 5" key="2">
    <citation type="submission" date="2018-07" db="EMBL/GenBank/DDBJ databases">
        <title>Genomic Encyclopedia of Type Strains, Phase IV (KMG-IV): sequencing the most valuable type-strain genomes for metagenomic binning, comparative biology and taxonomic classification.</title>
        <authorList>
            <person name="Goeker M."/>
        </authorList>
    </citation>
    <scope>NUCLEOTIDE SEQUENCE [LARGE SCALE GENOMIC DNA]</scope>
    <source>
        <strain evidence="3 5">DSM 19728</strain>
    </source>
</reference>
<reference evidence="4" key="3">
    <citation type="submission" date="2019-07" db="EMBL/GenBank/DDBJ databases">
        <authorList>
            <person name="Whitman W."/>
            <person name="Huntemann M."/>
            <person name="Clum A."/>
            <person name="Pillay M."/>
            <person name="Palaniappan K."/>
            <person name="Varghese N."/>
            <person name="Mikhailova N."/>
            <person name="Stamatis D."/>
            <person name="Reddy T."/>
            <person name="Daum C."/>
            <person name="Shapiro N."/>
            <person name="Ivanova N."/>
            <person name="Kyrpides N."/>
            <person name="Woyke T."/>
        </authorList>
    </citation>
    <scope>NUCLEOTIDE SEQUENCE</scope>
    <source>
        <strain evidence="4">CGMCC 1.5380</strain>
    </source>
</reference>
<evidence type="ECO:0000256" key="1">
    <source>
        <dbReference type="SAM" id="SignalP"/>
    </source>
</evidence>
<dbReference type="Proteomes" id="UP000321392">
    <property type="component" value="Unassembled WGS sequence"/>
</dbReference>
<dbReference type="NCBIfam" id="NF033708">
    <property type="entry name" value="T9SS_Cterm_ChiA"/>
    <property type="match status" value="1"/>
</dbReference>
<feature type="chain" id="PRO_5022978991" description="PKD-like domain-containing protein" evidence="1">
    <location>
        <begin position="23"/>
        <end position="1059"/>
    </location>
</feature>
<keyword evidence="5" id="KW-1185">Reference proteome</keyword>